<dbReference type="Proteomes" id="UP000660047">
    <property type="component" value="Unassembled WGS sequence"/>
</dbReference>
<evidence type="ECO:0000313" key="4">
    <source>
        <dbReference type="Proteomes" id="UP000660047"/>
    </source>
</evidence>
<gene>
    <name evidence="3" type="ORF">COEU31_28650</name>
</gene>
<protein>
    <recommendedName>
        <fullName evidence="1">ESAT-6-like protein</fullName>
    </recommendedName>
</protein>
<dbReference type="Gene3D" id="1.10.287.1060">
    <property type="entry name" value="ESAT-6-like"/>
    <property type="match status" value="1"/>
</dbReference>
<evidence type="ECO:0000256" key="1">
    <source>
        <dbReference type="RuleBase" id="RU362001"/>
    </source>
</evidence>
<dbReference type="SUPFAM" id="SSF140453">
    <property type="entry name" value="EsxAB dimer-like"/>
    <property type="match status" value="1"/>
</dbReference>
<comment type="similarity">
    <text evidence="1">Belongs to the WXG100 family.</text>
</comment>
<dbReference type="InterPro" id="IPR010310">
    <property type="entry name" value="T7SS_ESAT-6-like"/>
</dbReference>
<dbReference type="AlphaFoldDB" id="A0AAI9K6X1"/>
<dbReference type="RefSeq" id="WP_015533472.1">
    <property type="nucleotide sequence ID" value="NZ_BLYL01000050.1"/>
</dbReference>
<feature type="region of interest" description="Disordered" evidence="2">
    <location>
        <begin position="1"/>
        <end position="27"/>
    </location>
</feature>
<dbReference type="Pfam" id="PF06013">
    <property type="entry name" value="WXG100"/>
    <property type="match status" value="1"/>
</dbReference>
<proteinExistence type="inferred from homology"/>
<accession>A0AAI9K6X1</accession>
<comment type="caution">
    <text evidence="3">The sequence shown here is derived from an EMBL/GenBank/DDBJ whole genome shotgun (WGS) entry which is preliminary data.</text>
</comment>
<dbReference type="InterPro" id="IPR036689">
    <property type="entry name" value="ESAT-6-like_sf"/>
</dbReference>
<sequence>MGAFSVTSSEMTKRTTELRSKNQSLKKQITKLRDSKEALNSTWDGSAKKAFSSAVESDVSQMTNFSNLIEQYCSALDNIIANYETTEATNANTVAQRKY</sequence>
<evidence type="ECO:0000256" key="2">
    <source>
        <dbReference type="SAM" id="MobiDB-lite"/>
    </source>
</evidence>
<feature type="compositionally biased region" description="Polar residues" evidence="2">
    <location>
        <begin position="1"/>
        <end position="10"/>
    </location>
</feature>
<feature type="compositionally biased region" description="Basic and acidic residues" evidence="2">
    <location>
        <begin position="11"/>
        <end position="20"/>
    </location>
</feature>
<reference evidence="3" key="1">
    <citation type="submission" date="2020-06" db="EMBL/GenBank/DDBJ databases">
        <title>Characterization of fructooligosaccharide metabolism and fructooligosaccharide-degrading enzymes in human commensal butyrate producers.</title>
        <authorList>
            <person name="Tanno H."/>
            <person name="Fujii T."/>
            <person name="Hirano K."/>
            <person name="Maeno S."/>
            <person name="Tonozuka T."/>
            <person name="Sakamoto M."/>
            <person name="Ohkuma M."/>
            <person name="Tochio T."/>
            <person name="Endo A."/>
        </authorList>
    </citation>
    <scope>NUCLEOTIDE SEQUENCE</scope>
    <source>
        <strain evidence="3">JCM 31265</strain>
    </source>
</reference>
<name>A0AAI9K6X1_9FIRM</name>
<dbReference type="EMBL" id="BLYL01000050">
    <property type="protein sequence ID" value="GFO95819.1"/>
    <property type="molecule type" value="Genomic_DNA"/>
</dbReference>
<evidence type="ECO:0000313" key="3">
    <source>
        <dbReference type="EMBL" id="GFO95819.1"/>
    </source>
</evidence>
<organism evidence="3 4">
    <name type="scientific">Coprococcus eutactus</name>
    <dbReference type="NCBI Taxonomy" id="33043"/>
    <lineage>
        <taxon>Bacteria</taxon>
        <taxon>Bacillati</taxon>
        <taxon>Bacillota</taxon>
        <taxon>Clostridia</taxon>
        <taxon>Lachnospirales</taxon>
        <taxon>Lachnospiraceae</taxon>
        <taxon>Coprococcus</taxon>
    </lineage>
</organism>
<dbReference type="NCBIfam" id="TIGR03930">
    <property type="entry name" value="WXG100_ESAT6"/>
    <property type="match status" value="1"/>
</dbReference>